<sequence>MFTTPNLHFFTCGSAEAPTRLNSLDAALLTAGLGHANLLKISSVLPPACRFSAPAVLPSGALVPAAYAAITSEMPGEVISAAVAVAYPADAAQPGVIMEYSARGHKEDIEAIVRRMAEEAMRLRGLDIREIRSLAVQHRVEKIGSAFAAVVLWNA</sequence>
<proteinExistence type="inferred from homology"/>
<evidence type="ECO:0000256" key="6">
    <source>
        <dbReference type="ARBA" id="ARBA00023239"/>
    </source>
</evidence>
<dbReference type="GO" id="GO:0008792">
    <property type="term" value="F:arginine decarboxylase activity"/>
    <property type="evidence" value="ECO:0007669"/>
    <property type="project" value="UniProtKB-EC"/>
</dbReference>
<dbReference type="SFLD" id="SFLDS00055">
    <property type="entry name" value="Pyruvoyl-Dependent_Histidine/A"/>
    <property type="match status" value="1"/>
</dbReference>
<gene>
    <name evidence="9" type="ORF">GFER_04430</name>
</gene>
<evidence type="ECO:0000256" key="7">
    <source>
        <dbReference type="ARBA" id="ARBA00023317"/>
    </source>
</evidence>
<comment type="cofactor">
    <cofactor evidence="1">
        <name>pyruvate</name>
        <dbReference type="ChEBI" id="CHEBI:15361"/>
    </cofactor>
</comment>
<dbReference type="RefSeq" id="WP_040096410.1">
    <property type="nucleotide sequence ID" value="NZ_JWJD01000001.1"/>
</dbReference>
<dbReference type="HAMAP" id="MF_01404">
    <property type="entry name" value="PvlArgDC"/>
    <property type="match status" value="1"/>
</dbReference>
<keyword evidence="6 9" id="KW-0456">Lyase</keyword>
<dbReference type="GO" id="GO:0006527">
    <property type="term" value="P:L-arginine catabolic process"/>
    <property type="evidence" value="ECO:0007669"/>
    <property type="project" value="InterPro"/>
</dbReference>
<keyword evidence="10" id="KW-1185">Reference proteome</keyword>
<dbReference type="AlphaFoldDB" id="A0A0C2EGU4"/>
<dbReference type="Pfam" id="PF01862">
    <property type="entry name" value="PvlArgDC"/>
    <property type="match status" value="1"/>
</dbReference>
<organism evidence="9 10">
    <name type="scientific">Geoalkalibacter ferrihydriticus DSM 17813</name>
    <dbReference type="NCBI Taxonomy" id="1121915"/>
    <lineage>
        <taxon>Bacteria</taxon>
        <taxon>Pseudomonadati</taxon>
        <taxon>Thermodesulfobacteriota</taxon>
        <taxon>Desulfuromonadia</taxon>
        <taxon>Desulfuromonadales</taxon>
        <taxon>Geoalkalibacteraceae</taxon>
        <taxon>Geoalkalibacter</taxon>
    </lineage>
</organism>
<evidence type="ECO:0000256" key="8">
    <source>
        <dbReference type="ARBA" id="ARBA00049309"/>
    </source>
</evidence>
<dbReference type="Proteomes" id="UP000035068">
    <property type="component" value="Unassembled WGS sequence"/>
</dbReference>
<dbReference type="SFLD" id="SFLDG01170">
    <property type="entry name" value="Pyruvoyl-dependent_arginine_de"/>
    <property type="match status" value="1"/>
</dbReference>
<dbReference type="InterPro" id="IPR016105">
    <property type="entry name" value="Pyr-dep_his/arg-deCO2ase_sand"/>
</dbReference>
<dbReference type="NCBIfam" id="TIGR00286">
    <property type="entry name" value="pyruvoyl-dependent arginine decarboxylase"/>
    <property type="match status" value="1"/>
</dbReference>
<dbReference type="Gene3D" id="3.50.20.10">
    <property type="entry name" value="Pyruvoyl-Dependent Histidine Decarboxylase, subunit B"/>
    <property type="match status" value="1"/>
</dbReference>
<dbReference type="InterPro" id="IPR002724">
    <property type="entry name" value="Pyruvoyl-dep_arg_deCO2ase"/>
</dbReference>
<keyword evidence="5" id="KW-0210">Decarboxylase</keyword>
<comment type="catalytic activity">
    <reaction evidence="8">
        <text>L-arginine + H(+) = agmatine + CO2</text>
        <dbReference type="Rhea" id="RHEA:17641"/>
        <dbReference type="ChEBI" id="CHEBI:15378"/>
        <dbReference type="ChEBI" id="CHEBI:16526"/>
        <dbReference type="ChEBI" id="CHEBI:32682"/>
        <dbReference type="ChEBI" id="CHEBI:58145"/>
        <dbReference type="EC" id="4.1.1.19"/>
    </reaction>
</comment>
<evidence type="ECO:0000256" key="4">
    <source>
        <dbReference type="ARBA" id="ARBA00014727"/>
    </source>
</evidence>
<keyword evidence="7" id="KW-0670">Pyruvate</keyword>
<comment type="similarity">
    <text evidence="2">Belongs to the pyruvoyl-dependent arginine decarboxylase family.</text>
</comment>
<accession>A0A0C2EGU4</accession>
<dbReference type="PANTHER" id="PTHR40438:SF1">
    <property type="entry name" value="PYRUVOYL-DEPENDENT ARGININE DECARBOXYLASE"/>
    <property type="match status" value="1"/>
</dbReference>
<protein>
    <recommendedName>
        <fullName evidence="4">Pyruvoyl-dependent arginine decarboxylase AaxB</fullName>
        <ecNumber evidence="3">4.1.1.19</ecNumber>
    </recommendedName>
</protein>
<dbReference type="EC" id="4.1.1.19" evidence="3"/>
<evidence type="ECO:0000256" key="1">
    <source>
        <dbReference type="ARBA" id="ARBA00001928"/>
    </source>
</evidence>
<dbReference type="PANTHER" id="PTHR40438">
    <property type="entry name" value="PYRUVOYL-DEPENDENT ARGININE DECARBOXYLASE"/>
    <property type="match status" value="1"/>
</dbReference>
<evidence type="ECO:0000313" key="9">
    <source>
        <dbReference type="EMBL" id="KIH77873.1"/>
    </source>
</evidence>
<evidence type="ECO:0000256" key="2">
    <source>
        <dbReference type="ARBA" id="ARBA00008611"/>
    </source>
</evidence>
<dbReference type="SUPFAM" id="SSF56271">
    <property type="entry name" value="Pyruvoyl-dependent histidine and arginine decarboxylases"/>
    <property type="match status" value="1"/>
</dbReference>
<evidence type="ECO:0000256" key="5">
    <source>
        <dbReference type="ARBA" id="ARBA00022793"/>
    </source>
</evidence>
<comment type="caution">
    <text evidence="9">The sequence shown here is derived from an EMBL/GenBank/DDBJ whole genome shotgun (WGS) entry which is preliminary data.</text>
</comment>
<evidence type="ECO:0000256" key="3">
    <source>
        <dbReference type="ARBA" id="ARBA00012426"/>
    </source>
</evidence>
<evidence type="ECO:0000313" key="10">
    <source>
        <dbReference type="Proteomes" id="UP000035068"/>
    </source>
</evidence>
<dbReference type="Gene3D" id="3.30.60.30">
    <property type="match status" value="1"/>
</dbReference>
<reference evidence="9 10" key="1">
    <citation type="submission" date="2014-12" db="EMBL/GenBank/DDBJ databases">
        <title>Genomes of Geoalkalibacter ferrihydriticus and Geoalkalibacter subterraneus, two haloalkaliphilic metal-reducing members of the Geobacteraceae.</title>
        <authorList>
            <person name="Badalamenti J.P."/>
            <person name="Torres C.I."/>
            <person name="Krajmalnik-Brown R."/>
            <person name="Bond D.R."/>
        </authorList>
    </citation>
    <scope>NUCLEOTIDE SEQUENCE [LARGE SCALE GENOMIC DNA]</scope>
    <source>
        <strain evidence="9 10">DSM 17813</strain>
    </source>
</reference>
<dbReference type="InterPro" id="IPR016104">
    <property type="entry name" value="Pyr-dep_his/arg-deCO2ase"/>
</dbReference>
<name>A0A0C2EGU4_9BACT</name>
<dbReference type="EMBL" id="JWJD01000001">
    <property type="protein sequence ID" value="KIH77873.1"/>
    <property type="molecule type" value="Genomic_DNA"/>
</dbReference>